<dbReference type="InterPro" id="IPR016181">
    <property type="entry name" value="Acyl_CoA_acyltransferase"/>
</dbReference>
<dbReference type="EMBL" id="SILG01000007">
    <property type="protein sequence ID" value="TBE57809.1"/>
    <property type="molecule type" value="Genomic_DNA"/>
</dbReference>
<evidence type="ECO:0000313" key="2">
    <source>
        <dbReference type="EMBL" id="TBE57809.1"/>
    </source>
</evidence>
<feature type="domain" description="N-acetyltransferase" evidence="1">
    <location>
        <begin position="3"/>
        <end position="151"/>
    </location>
</feature>
<evidence type="ECO:0000259" key="1">
    <source>
        <dbReference type="PROSITE" id="PS51186"/>
    </source>
</evidence>
<proteinExistence type="predicted"/>
<evidence type="ECO:0000313" key="3">
    <source>
        <dbReference type="Proteomes" id="UP000291302"/>
    </source>
</evidence>
<reference evidence="2 3" key="1">
    <citation type="submission" date="2019-02" db="EMBL/GenBank/DDBJ databases">
        <title>The genomic architecture of introgression among sibling species of bacteria.</title>
        <authorList>
            <person name="Cavassim M.I.A."/>
            <person name="Moeskjaer S."/>
            <person name="Moslemi C."/>
            <person name="Fields B."/>
            <person name="Bachmann A."/>
            <person name="Vilhjalmsson B."/>
            <person name="Schierup M.H."/>
            <person name="Young J.P.W."/>
            <person name="Andersen S.U."/>
        </authorList>
    </citation>
    <scope>NUCLEOTIDE SEQUENCE [LARGE SCALE GENOMIC DNA]</scope>
    <source>
        <strain evidence="2 3">SM51</strain>
    </source>
</reference>
<protein>
    <submittedName>
        <fullName evidence="2">N-acetyltransferase</fullName>
    </submittedName>
</protein>
<dbReference type="CDD" id="cd04301">
    <property type="entry name" value="NAT_SF"/>
    <property type="match status" value="1"/>
</dbReference>
<dbReference type="RefSeq" id="WP_130660712.1">
    <property type="nucleotide sequence ID" value="NZ_SILG01000007.1"/>
</dbReference>
<accession>A0ABY1XH58</accession>
<dbReference type="PROSITE" id="PS51186">
    <property type="entry name" value="GNAT"/>
    <property type="match status" value="1"/>
</dbReference>
<comment type="caution">
    <text evidence="2">The sequence shown here is derived from an EMBL/GenBank/DDBJ whole genome shotgun (WGS) entry which is preliminary data.</text>
</comment>
<organism evidence="2 3">
    <name type="scientific">Rhizobium beringeri</name>
    <dbReference type="NCBI Taxonomy" id="3019934"/>
    <lineage>
        <taxon>Bacteria</taxon>
        <taxon>Pseudomonadati</taxon>
        <taxon>Pseudomonadota</taxon>
        <taxon>Alphaproteobacteria</taxon>
        <taxon>Hyphomicrobiales</taxon>
        <taxon>Rhizobiaceae</taxon>
        <taxon>Rhizobium/Agrobacterium group</taxon>
        <taxon>Rhizobium</taxon>
    </lineage>
</organism>
<dbReference type="Gene3D" id="3.40.630.30">
    <property type="match status" value="1"/>
</dbReference>
<name>A0ABY1XH58_9HYPH</name>
<dbReference type="Proteomes" id="UP000291302">
    <property type="component" value="Unassembled WGS sequence"/>
</dbReference>
<sequence>MMVQISLAQHDDIAPWLRLAEDVVPLFGPMPDFDAVLVRKIAEQRAFSARTDIGSAGFIGGVLIGGSDLKHAIRWLAVSSEFRRLGVGKMLVEAALSSIPSDSTVHVDTFVAGSPGAEATKRLYEGRGFIPLEVWREGEVVRQRYIRPPLKRP</sequence>
<keyword evidence="3" id="KW-1185">Reference proteome</keyword>
<dbReference type="InterPro" id="IPR000182">
    <property type="entry name" value="GNAT_dom"/>
</dbReference>
<dbReference type="Pfam" id="PF13508">
    <property type="entry name" value="Acetyltransf_7"/>
    <property type="match status" value="1"/>
</dbReference>
<dbReference type="SUPFAM" id="SSF55729">
    <property type="entry name" value="Acyl-CoA N-acyltransferases (Nat)"/>
    <property type="match status" value="1"/>
</dbReference>
<gene>
    <name evidence="2" type="ORF">ELH03_36090</name>
</gene>